<evidence type="ECO:0000313" key="2">
    <source>
        <dbReference type="EMBL" id="QNU66212.1"/>
    </source>
</evidence>
<dbReference type="AlphaFoldDB" id="A0A4U7JLZ0"/>
<dbReference type="RefSeq" id="WP_137696956.1">
    <property type="nucleotide sequence ID" value="NZ_CP061336.1"/>
</dbReference>
<feature type="signal peptide" evidence="1">
    <location>
        <begin position="1"/>
        <end position="27"/>
    </location>
</feature>
<keyword evidence="1" id="KW-0732">Signal</keyword>
<protein>
    <submittedName>
        <fullName evidence="2">Uncharacterized protein</fullName>
    </submittedName>
</protein>
<dbReference type="EMBL" id="CP061336">
    <property type="protein sequence ID" value="QNU66212.1"/>
    <property type="molecule type" value="Genomic_DNA"/>
</dbReference>
<accession>A0A4U7JLZ0</accession>
<dbReference type="Proteomes" id="UP000306409">
    <property type="component" value="Chromosome"/>
</dbReference>
<gene>
    <name evidence="2" type="ORF">EHE19_015200</name>
</gene>
<sequence>MKHVLFFKRTFAILLSFVLLLIFSACSQNERVSSEFASSAVSSDKSASSSAGIPLTTQSGTSSTTTKVDVIADTSETSSDTMLSSTSPLSTYLSVLQNKAEFFSTDAKKNLNINQLNQAVSSDSSVSAKATKLAIVDLEDDGTPEVILWLEVNDNDYYGFEVLRYQDGVVYGYTLSYRTFMDLKADGTFSFSSGASDYGFGRVKFTEKAYSVDKISYCESNYDSSNNQSISYFVDHKSATEEEFMSAINKQSEKIGAEWYDFTDDNINTLFFDSK</sequence>
<reference evidence="2 3" key="1">
    <citation type="submission" date="2020-09" db="EMBL/GenBank/DDBJ databases">
        <title>Characterization and genome sequencing of Ruminiclostridium sp. nov. MA18.</title>
        <authorList>
            <person name="Rettenmaier R."/>
            <person name="Kowollik M.-L."/>
            <person name="Liebl W."/>
            <person name="Zverlov V."/>
        </authorList>
    </citation>
    <scope>NUCLEOTIDE SEQUENCE [LARGE SCALE GENOMIC DNA]</scope>
    <source>
        <strain evidence="2 3">MA18</strain>
    </source>
</reference>
<dbReference type="OrthoDB" id="2086390at2"/>
<proteinExistence type="predicted"/>
<dbReference type="PROSITE" id="PS51257">
    <property type="entry name" value="PROKAR_LIPOPROTEIN"/>
    <property type="match status" value="1"/>
</dbReference>
<keyword evidence="3" id="KW-1185">Reference proteome</keyword>
<feature type="chain" id="PRO_5039472716" evidence="1">
    <location>
        <begin position="28"/>
        <end position="275"/>
    </location>
</feature>
<organism evidence="2 3">
    <name type="scientific">Ruminiclostridium herbifermentans</name>
    <dbReference type="NCBI Taxonomy" id="2488810"/>
    <lineage>
        <taxon>Bacteria</taxon>
        <taxon>Bacillati</taxon>
        <taxon>Bacillota</taxon>
        <taxon>Clostridia</taxon>
        <taxon>Eubacteriales</taxon>
        <taxon>Oscillospiraceae</taxon>
        <taxon>Ruminiclostridium</taxon>
    </lineage>
</organism>
<evidence type="ECO:0000256" key="1">
    <source>
        <dbReference type="SAM" id="SignalP"/>
    </source>
</evidence>
<name>A0A4U7JLZ0_9FIRM</name>
<dbReference type="KEGG" id="rher:EHE19_015200"/>
<evidence type="ECO:0000313" key="3">
    <source>
        <dbReference type="Proteomes" id="UP000306409"/>
    </source>
</evidence>